<dbReference type="SMART" id="SM00225">
    <property type="entry name" value="BTB"/>
    <property type="match status" value="1"/>
</dbReference>
<feature type="region of interest" description="Disordered" evidence="11">
    <location>
        <begin position="313"/>
        <end position="345"/>
    </location>
</feature>
<evidence type="ECO:0000256" key="7">
    <source>
        <dbReference type="ARBA" id="ARBA00023125"/>
    </source>
</evidence>
<keyword evidence="7" id="KW-0238">DNA-binding</keyword>
<dbReference type="InterPro" id="IPR000210">
    <property type="entry name" value="BTB/POZ_dom"/>
</dbReference>
<keyword evidence="4 10" id="KW-0863">Zinc-finger</keyword>
<dbReference type="Gene3D" id="3.30.160.60">
    <property type="entry name" value="Classic Zinc Finger"/>
    <property type="match status" value="4"/>
</dbReference>
<accession>A0A672I8Q5</accession>
<evidence type="ECO:0000256" key="6">
    <source>
        <dbReference type="ARBA" id="ARBA00023015"/>
    </source>
</evidence>
<dbReference type="InterPro" id="IPR036236">
    <property type="entry name" value="Znf_C2H2_sf"/>
</dbReference>
<dbReference type="PANTHER" id="PTHR24394:SF43">
    <property type="entry name" value="ZINC FINGER AND BTB DOMAIN CONTAINING 39"/>
    <property type="match status" value="1"/>
</dbReference>
<feature type="compositionally biased region" description="Pro residues" evidence="11">
    <location>
        <begin position="135"/>
        <end position="144"/>
    </location>
</feature>
<dbReference type="PROSITE" id="PS50157">
    <property type="entry name" value="ZINC_FINGER_C2H2_2"/>
    <property type="match status" value="5"/>
</dbReference>
<feature type="domain" description="C2H2-type" evidence="13">
    <location>
        <begin position="405"/>
        <end position="432"/>
    </location>
</feature>
<dbReference type="Pfam" id="PF00096">
    <property type="entry name" value="zf-C2H2"/>
    <property type="match status" value="1"/>
</dbReference>
<dbReference type="Proteomes" id="UP000472267">
    <property type="component" value="Chromosome 20"/>
</dbReference>
<feature type="domain" description="C2H2-type" evidence="13">
    <location>
        <begin position="349"/>
        <end position="376"/>
    </location>
</feature>
<dbReference type="GO" id="GO:0000981">
    <property type="term" value="F:DNA-binding transcription factor activity, RNA polymerase II-specific"/>
    <property type="evidence" value="ECO:0007669"/>
    <property type="project" value="TreeGrafter"/>
</dbReference>
<name>A0A672I8Q5_SALFA</name>
<evidence type="ECO:0000256" key="5">
    <source>
        <dbReference type="ARBA" id="ARBA00022833"/>
    </source>
</evidence>
<evidence type="ECO:0000256" key="1">
    <source>
        <dbReference type="ARBA" id="ARBA00004123"/>
    </source>
</evidence>
<evidence type="ECO:0000259" key="12">
    <source>
        <dbReference type="PROSITE" id="PS50097"/>
    </source>
</evidence>
<dbReference type="AlphaFoldDB" id="A0A672I8Q5"/>
<keyword evidence="5" id="KW-0862">Zinc</keyword>
<dbReference type="SUPFAM" id="SSF57667">
    <property type="entry name" value="beta-beta-alpha zinc fingers"/>
    <property type="match status" value="3"/>
</dbReference>
<feature type="compositionally biased region" description="Basic and acidic residues" evidence="11">
    <location>
        <begin position="313"/>
        <end position="322"/>
    </location>
</feature>
<dbReference type="InterPro" id="IPR013087">
    <property type="entry name" value="Znf_C2H2_type"/>
</dbReference>
<keyword evidence="9" id="KW-0539">Nucleus</keyword>
<proteinExistence type="predicted"/>
<feature type="domain" description="C2H2-type" evidence="13">
    <location>
        <begin position="192"/>
        <end position="219"/>
    </location>
</feature>
<dbReference type="PROSITE" id="PS50097">
    <property type="entry name" value="BTB"/>
    <property type="match status" value="1"/>
</dbReference>
<keyword evidence="8" id="KW-0804">Transcription</keyword>
<reference evidence="14" key="3">
    <citation type="submission" date="2025-09" db="UniProtKB">
        <authorList>
            <consortium name="Ensembl"/>
        </authorList>
    </citation>
    <scope>IDENTIFICATION</scope>
</reference>
<dbReference type="InterPro" id="IPR011333">
    <property type="entry name" value="SKP1/BTB/POZ_sf"/>
</dbReference>
<comment type="subcellular location">
    <subcellularLocation>
        <location evidence="1">Nucleus</location>
    </subcellularLocation>
</comment>
<dbReference type="FunFam" id="3.30.160.60:FF:000064">
    <property type="entry name" value="Early growth response protein 3"/>
    <property type="match status" value="1"/>
</dbReference>
<gene>
    <name evidence="14" type="primary">LOC115408442</name>
</gene>
<evidence type="ECO:0000256" key="3">
    <source>
        <dbReference type="ARBA" id="ARBA00022737"/>
    </source>
</evidence>
<feature type="compositionally biased region" description="Pro residues" evidence="11">
    <location>
        <begin position="116"/>
        <end position="125"/>
    </location>
</feature>
<evidence type="ECO:0000256" key="11">
    <source>
        <dbReference type="SAM" id="MobiDB-lite"/>
    </source>
</evidence>
<feature type="domain" description="C2H2-type" evidence="13">
    <location>
        <begin position="377"/>
        <end position="404"/>
    </location>
</feature>
<keyword evidence="2" id="KW-0479">Metal-binding</keyword>
<evidence type="ECO:0000313" key="15">
    <source>
        <dbReference type="Proteomes" id="UP000472267"/>
    </source>
</evidence>
<dbReference type="SMART" id="SM00355">
    <property type="entry name" value="ZnF_C2H2"/>
    <property type="match status" value="6"/>
</dbReference>
<evidence type="ECO:0000259" key="13">
    <source>
        <dbReference type="PROSITE" id="PS50157"/>
    </source>
</evidence>
<feature type="region of interest" description="Disordered" evidence="11">
    <location>
        <begin position="114"/>
        <end position="158"/>
    </location>
</feature>
<organism evidence="14 15">
    <name type="scientific">Salarias fasciatus</name>
    <name type="common">Jewelled blenny</name>
    <name type="synonym">Blennius fasciatus</name>
    <dbReference type="NCBI Taxonomy" id="181472"/>
    <lineage>
        <taxon>Eukaryota</taxon>
        <taxon>Metazoa</taxon>
        <taxon>Chordata</taxon>
        <taxon>Craniata</taxon>
        <taxon>Vertebrata</taxon>
        <taxon>Euteleostomi</taxon>
        <taxon>Actinopterygii</taxon>
        <taxon>Neopterygii</taxon>
        <taxon>Teleostei</taxon>
        <taxon>Neoteleostei</taxon>
        <taxon>Acanthomorphata</taxon>
        <taxon>Ovalentaria</taxon>
        <taxon>Blenniimorphae</taxon>
        <taxon>Blenniiformes</taxon>
        <taxon>Blennioidei</taxon>
        <taxon>Blenniidae</taxon>
        <taxon>Salariinae</taxon>
        <taxon>Salarias</taxon>
    </lineage>
</organism>
<keyword evidence="3" id="KW-0677">Repeat</keyword>
<dbReference type="GO" id="GO:0005634">
    <property type="term" value="C:nucleus"/>
    <property type="evidence" value="ECO:0007669"/>
    <property type="project" value="UniProtKB-SubCell"/>
</dbReference>
<evidence type="ECO:0000256" key="8">
    <source>
        <dbReference type="ARBA" id="ARBA00023163"/>
    </source>
</evidence>
<feature type="domain" description="C2H2-type" evidence="13">
    <location>
        <begin position="293"/>
        <end position="320"/>
    </location>
</feature>
<protein>
    <submittedName>
        <fullName evidence="14">Zinc finger and BTB domain containing 39</fullName>
    </submittedName>
</protein>
<evidence type="ECO:0000256" key="10">
    <source>
        <dbReference type="PROSITE-ProRule" id="PRU00042"/>
    </source>
</evidence>
<keyword evidence="6" id="KW-0805">Transcription regulation</keyword>
<evidence type="ECO:0000256" key="2">
    <source>
        <dbReference type="ARBA" id="ARBA00022723"/>
    </source>
</evidence>
<dbReference type="PROSITE" id="PS00028">
    <property type="entry name" value="ZINC_FINGER_C2H2_1"/>
    <property type="match status" value="4"/>
</dbReference>
<evidence type="ECO:0000256" key="4">
    <source>
        <dbReference type="ARBA" id="ARBA00022771"/>
    </source>
</evidence>
<sequence length="454" mass="49849">MRVRLRGRGHAASLLLQLNLCRQSRRYCDVVLRAGGRTFAAHRAVLACAGEYFRNLFAGAPASPGAELLTFVYTGEVVTDLTDVGLLHELAERLGVAELVRACRATFPDLPAAARWPPPRPPRSAPLPTLGGRCPPRPPPPPRLLPSRDVRTAPRRSATWRRRACAACAGRRSRTGPPPAPHCLAHVGVPLFSCDMCQLQFCSRGQLLRHHRRAAAASPGHQGAAGGGGEDPGPLLHCAVCTKTLRRDFQVSCSDHVLSHVGEGLRCPLCQQAAPSRCRLLWHALEHLALPVFCCPRCARCFARRPLLERHAAAHAQERPAPRDSPGGAGGGAKRKADGAPSPSRGRWYGCRHCGKRFAHSGEFTYHLRIHSGQKPFQCRLCLRCFRGRSTIICHLKTHAGALMYRCTVCGRYFSTLKAVSAHMELHRGRLPPDFHIQHTFMYNDRSKEPLPAP</sequence>
<reference evidence="14" key="1">
    <citation type="submission" date="2019-06" db="EMBL/GenBank/DDBJ databases">
        <authorList>
            <consortium name="Wellcome Sanger Institute Data Sharing"/>
        </authorList>
    </citation>
    <scope>NUCLEOTIDE SEQUENCE [LARGE SCALE GENOMIC DNA]</scope>
</reference>
<keyword evidence="15" id="KW-1185">Reference proteome</keyword>
<feature type="domain" description="BTB" evidence="12">
    <location>
        <begin position="28"/>
        <end position="57"/>
    </location>
</feature>
<dbReference type="Ensembl" id="ENSSFAT00005038785.1">
    <property type="protein sequence ID" value="ENSSFAP00005037390.1"/>
    <property type="gene ID" value="ENSSFAG00005018810.1"/>
</dbReference>
<dbReference type="GO" id="GO:0008270">
    <property type="term" value="F:zinc ion binding"/>
    <property type="evidence" value="ECO:0007669"/>
    <property type="project" value="UniProtKB-KW"/>
</dbReference>
<evidence type="ECO:0000256" key="9">
    <source>
        <dbReference type="ARBA" id="ARBA00023242"/>
    </source>
</evidence>
<dbReference type="Pfam" id="PF00651">
    <property type="entry name" value="BTB"/>
    <property type="match status" value="1"/>
</dbReference>
<dbReference type="Pfam" id="PF13894">
    <property type="entry name" value="zf-C2H2_4"/>
    <property type="match status" value="1"/>
</dbReference>
<dbReference type="Gene3D" id="3.30.710.10">
    <property type="entry name" value="Potassium Channel Kv1.1, Chain A"/>
    <property type="match status" value="1"/>
</dbReference>
<reference evidence="14" key="2">
    <citation type="submission" date="2025-08" db="UniProtKB">
        <authorList>
            <consortium name="Ensembl"/>
        </authorList>
    </citation>
    <scope>IDENTIFICATION</scope>
</reference>
<evidence type="ECO:0000313" key="14">
    <source>
        <dbReference type="Ensembl" id="ENSSFAP00005037390.1"/>
    </source>
</evidence>
<dbReference type="SUPFAM" id="SSF54695">
    <property type="entry name" value="POZ domain"/>
    <property type="match status" value="1"/>
</dbReference>
<dbReference type="GO" id="GO:0003677">
    <property type="term" value="F:DNA binding"/>
    <property type="evidence" value="ECO:0007669"/>
    <property type="project" value="UniProtKB-KW"/>
</dbReference>
<dbReference type="PANTHER" id="PTHR24394">
    <property type="entry name" value="ZINC FINGER PROTEIN"/>
    <property type="match status" value="1"/>
</dbReference>